<feature type="site" description="Important for activity" evidence="8 12">
    <location>
        <position position="83"/>
    </location>
</feature>
<dbReference type="RefSeq" id="WP_184619978.1">
    <property type="nucleotide sequence ID" value="NZ_JACHEX010000007.1"/>
</dbReference>
<comment type="function">
    <text evidence="8">Catalyzes the NADPH-dependent reduction of glutamyl-tRNA(Glu) to glutamate 1-semialdehyde (GSA).</text>
</comment>
<comment type="caution">
    <text evidence="17">The sequence shown here is derived from an EMBL/GenBank/DDBJ whole genome shotgun (WGS) entry which is preliminary data.</text>
</comment>
<keyword evidence="6 8" id="KW-0627">Porphyrin biosynthesis</keyword>
<evidence type="ECO:0000256" key="10">
    <source>
        <dbReference type="PIRSR" id="PIRSR000445-2"/>
    </source>
</evidence>
<dbReference type="PIRSF" id="PIRSF000445">
    <property type="entry name" value="4pyrrol_synth_GluRdtase"/>
    <property type="match status" value="1"/>
</dbReference>
<feature type="binding site" evidence="8 11">
    <location>
        <begin position="169"/>
        <end position="174"/>
    </location>
    <ligand>
        <name>NADP(+)</name>
        <dbReference type="ChEBI" id="CHEBI:58349"/>
    </ligand>
</feature>
<dbReference type="Gene3D" id="3.30.460.30">
    <property type="entry name" value="Glutamyl-tRNA reductase, N-terminal domain"/>
    <property type="match status" value="1"/>
</dbReference>
<evidence type="ECO:0000256" key="7">
    <source>
        <dbReference type="ARBA" id="ARBA00047464"/>
    </source>
</evidence>
<evidence type="ECO:0000313" key="18">
    <source>
        <dbReference type="Proteomes" id="UP000555828"/>
    </source>
</evidence>
<dbReference type="Pfam" id="PF05201">
    <property type="entry name" value="GlutR_N"/>
    <property type="match status" value="1"/>
</dbReference>
<evidence type="ECO:0000256" key="3">
    <source>
        <dbReference type="ARBA" id="ARBA00012970"/>
    </source>
</evidence>
<comment type="domain">
    <text evidence="8">Possesses an unusual extended V-shaped dimeric structure with each monomer consisting of three distinct domains arranged along a curved 'spinal' alpha-helix. The N-terminal catalytic domain specifically recognizes the glutamate moiety of the substrate. The second domain is the NADPH-binding domain, and the third C-terminal domain is responsible for dimerization.</text>
</comment>
<dbReference type="Gene3D" id="3.40.50.720">
    <property type="entry name" value="NAD(P)-binding Rossmann-like Domain"/>
    <property type="match status" value="1"/>
</dbReference>
<proteinExistence type="inferred from homology"/>
<dbReference type="HAMAP" id="MF_00087">
    <property type="entry name" value="Glu_tRNA_reductase"/>
    <property type="match status" value="1"/>
</dbReference>
<evidence type="ECO:0000256" key="6">
    <source>
        <dbReference type="ARBA" id="ARBA00023244"/>
    </source>
</evidence>
<dbReference type="InterPro" id="IPR015896">
    <property type="entry name" value="4pyrrol_synth_GluRdtase_dimer"/>
</dbReference>
<evidence type="ECO:0000256" key="2">
    <source>
        <dbReference type="ARBA" id="ARBA00005916"/>
    </source>
</evidence>
<evidence type="ECO:0000259" key="14">
    <source>
        <dbReference type="Pfam" id="PF00745"/>
    </source>
</evidence>
<dbReference type="EC" id="1.2.1.70" evidence="3 8"/>
<evidence type="ECO:0000259" key="15">
    <source>
        <dbReference type="Pfam" id="PF01488"/>
    </source>
</evidence>
<feature type="domain" description="Quinate/shikimate 5-dehydrogenase/glutamyl-tRNA reductase" evidence="15">
    <location>
        <begin position="154"/>
        <end position="278"/>
    </location>
</feature>
<evidence type="ECO:0000256" key="8">
    <source>
        <dbReference type="HAMAP-Rule" id="MF_00087"/>
    </source>
</evidence>
<feature type="binding site" evidence="8 10">
    <location>
        <begin position="45"/>
        <end position="48"/>
    </location>
    <ligand>
        <name>substrate</name>
    </ligand>
</feature>
<dbReference type="NCBIfam" id="TIGR01035">
    <property type="entry name" value="hemA"/>
    <property type="match status" value="1"/>
</dbReference>
<dbReference type="UniPathway" id="UPA00251">
    <property type="reaction ID" value="UER00316"/>
</dbReference>
<comment type="miscellaneous">
    <text evidence="8">During catalysis, the active site Cys acts as a nucleophile attacking the alpha-carbonyl group of tRNA-bound glutamate with the formation of a thioester intermediate between enzyme and glutamate, and the concomitant release of tRNA(Glu). The thioester intermediate is finally reduced by direct hydride transfer from NADPH, to form the product GSA.</text>
</comment>
<dbReference type="InterPro" id="IPR036453">
    <property type="entry name" value="GluRdtase_dimer_dom_sf"/>
</dbReference>
<comment type="similarity">
    <text evidence="2 8 13">Belongs to the glutamyl-tRNA reductase family.</text>
</comment>
<dbReference type="GO" id="GO:0050661">
    <property type="term" value="F:NADP binding"/>
    <property type="evidence" value="ECO:0007669"/>
    <property type="project" value="InterPro"/>
</dbReference>
<dbReference type="PANTHER" id="PTHR43013">
    <property type="entry name" value="GLUTAMYL-TRNA REDUCTASE"/>
    <property type="match status" value="1"/>
</dbReference>
<comment type="subunit">
    <text evidence="8">Homodimer.</text>
</comment>
<sequence length="372" mass="43563">MLNDLKMIGIGRNAPLYTLEKFDFDEKEIIELLKSKVDEVAVLKTCHRREIYFIGDLKKLPFDLDENVEGYLIQRTGLDVVRHIFKVSSGLDSMVLGEHQILSQVKNTYKNYCEGKLLKRIFNEAISVGKEVRERTGVSRIPLSISYIAVKLIEELRGKVSEKDIFVIGTGQMGQKVVKYLVDRNANVYISNRTKSKALEIKNRYPGVHLVDFSKKYEFISKSDVVISATNAPHYVVEKEKVNSRKKILLIDLSMPRNIDPELSKLHDLYTLDDLQKISEKYRLLRKEKIDMMQKILEQRIERFLNWYYSRNLKEKIEDVIKVRDIVVEEEFLRLVNKLGNKENIEKIKESLRRCANRMASYHIQYLKGERL</sequence>
<evidence type="ECO:0000256" key="5">
    <source>
        <dbReference type="ARBA" id="ARBA00023002"/>
    </source>
</evidence>
<evidence type="ECO:0000256" key="9">
    <source>
        <dbReference type="PIRSR" id="PIRSR000445-1"/>
    </source>
</evidence>
<evidence type="ECO:0000256" key="13">
    <source>
        <dbReference type="RuleBase" id="RU000584"/>
    </source>
</evidence>
<dbReference type="PANTHER" id="PTHR43013:SF1">
    <property type="entry name" value="GLUTAMYL-TRNA REDUCTASE"/>
    <property type="match status" value="1"/>
</dbReference>
<dbReference type="SUPFAM" id="SSF51735">
    <property type="entry name" value="NAD(P)-binding Rossmann-fold domains"/>
    <property type="match status" value="1"/>
</dbReference>
<dbReference type="InterPro" id="IPR018214">
    <property type="entry name" value="GluRdtase_CS"/>
</dbReference>
<organism evidence="17 18">
    <name type="scientific">Thermosipho japonicus</name>
    <dbReference type="NCBI Taxonomy" id="90323"/>
    <lineage>
        <taxon>Bacteria</taxon>
        <taxon>Thermotogati</taxon>
        <taxon>Thermotogota</taxon>
        <taxon>Thermotogae</taxon>
        <taxon>Thermotogales</taxon>
        <taxon>Fervidobacteriaceae</taxon>
        <taxon>Thermosipho</taxon>
    </lineage>
</organism>
<keyword evidence="4 8" id="KW-0521">NADP</keyword>
<dbReference type="EMBL" id="JACHEX010000007">
    <property type="protein sequence ID" value="MBB6063406.1"/>
    <property type="molecule type" value="Genomic_DNA"/>
</dbReference>
<dbReference type="GO" id="GO:0019353">
    <property type="term" value="P:protoporphyrinogen IX biosynthetic process from glutamate"/>
    <property type="evidence" value="ECO:0007669"/>
    <property type="project" value="TreeGrafter"/>
</dbReference>
<dbReference type="PROSITE" id="PS00747">
    <property type="entry name" value="GLUTR"/>
    <property type="match status" value="1"/>
</dbReference>
<evidence type="ECO:0000313" key="17">
    <source>
        <dbReference type="EMBL" id="MBB6063406.1"/>
    </source>
</evidence>
<reference evidence="17 18" key="1">
    <citation type="submission" date="2020-08" db="EMBL/GenBank/DDBJ databases">
        <title>Genomic Encyclopedia of Type Strains, Phase IV (KMG-IV): sequencing the most valuable type-strain genomes for metagenomic binning, comparative biology and taxonomic classification.</title>
        <authorList>
            <person name="Goeker M."/>
        </authorList>
    </citation>
    <scope>NUCLEOTIDE SEQUENCE [LARGE SCALE GENOMIC DNA]</scope>
    <source>
        <strain evidence="17 18">DSM 13481</strain>
    </source>
</reference>
<dbReference type="InterPro" id="IPR000343">
    <property type="entry name" value="4pyrrol_synth_GluRdtase"/>
</dbReference>
<accession>A0A841GI61</accession>
<feature type="domain" description="Glutamyl-tRNA reductase N-terminal" evidence="16">
    <location>
        <begin position="12"/>
        <end position="136"/>
    </location>
</feature>
<keyword evidence="5 8" id="KW-0560">Oxidoreductase</keyword>
<feature type="domain" description="Tetrapyrrole biosynthesis glutamyl-tRNA reductase dimerisation" evidence="14">
    <location>
        <begin position="294"/>
        <end position="369"/>
    </location>
</feature>
<evidence type="ECO:0000256" key="12">
    <source>
        <dbReference type="PIRSR" id="PIRSR000445-4"/>
    </source>
</evidence>
<name>A0A841GI61_9BACT</name>
<comment type="catalytic activity">
    <reaction evidence="7 8 13">
        <text>(S)-4-amino-5-oxopentanoate + tRNA(Glu) + NADP(+) = L-glutamyl-tRNA(Glu) + NADPH + H(+)</text>
        <dbReference type="Rhea" id="RHEA:12344"/>
        <dbReference type="Rhea" id="RHEA-COMP:9663"/>
        <dbReference type="Rhea" id="RHEA-COMP:9680"/>
        <dbReference type="ChEBI" id="CHEBI:15378"/>
        <dbReference type="ChEBI" id="CHEBI:57501"/>
        <dbReference type="ChEBI" id="CHEBI:57783"/>
        <dbReference type="ChEBI" id="CHEBI:58349"/>
        <dbReference type="ChEBI" id="CHEBI:78442"/>
        <dbReference type="ChEBI" id="CHEBI:78520"/>
        <dbReference type="EC" id="1.2.1.70"/>
    </reaction>
</comment>
<dbReference type="AlphaFoldDB" id="A0A841GI61"/>
<feature type="binding site" evidence="8 10">
    <location>
        <begin position="98"/>
        <end position="100"/>
    </location>
    <ligand>
        <name>substrate</name>
    </ligand>
</feature>
<dbReference type="Proteomes" id="UP000555828">
    <property type="component" value="Unassembled WGS sequence"/>
</dbReference>
<dbReference type="Pfam" id="PF00745">
    <property type="entry name" value="GlutR_dimer"/>
    <property type="match status" value="1"/>
</dbReference>
<feature type="binding site" evidence="8 10">
    <location>
        <position position="93"/>
    </location>
    <ligand>
        <name>substrate</name>
    </ligand>
</feature>
<dbReference type="InterPro" id="IPR006151">
    <property type="entry name" value="Shikm_DH/Glu-tRNA_Rdtase"/>
</dbReference>
<feature type="binding site" evidence="8 10">
    <location>
        <position position="104"/>
    </location>
    <ligand>
        <name>substrate</name>
    </ligand>
</feature>
<keyword evidence="18" id="KW-1185">Reference proteome</keyword>
<dbReference type="Pfam" id="PF01488">
    <property type="entry name" value="Shikimate_DH"/>
    <property type="match status" value="1"/>
</dbReference>
<evidence type="ECO:0000259" key="16">
    <source>
        <dbReference type="Pfam" id="PF05201"/>
    </source>
</evidence>
<comment type="pathway">
    <text evidence="1 8 13">Porphyrin-containing compound metabolism; protoporphyrin-IX biosynthesis; 5-aminolevulinate from L-glutamyl-tRNA(Glu): step 1/2.</text>
</comment>
<dbReference type="InterPro" id="IPR036291">
    <property type="entry name" value="NAD(P)-bd_dom_sf"/>
</dbReference>
<evidence type="ECO:0000256" key="11">
    <source>
        <dbReference type="PIRSR" id="PIRSR000445-3"/>
    </source>
</evidence>
<gene>
    <name evidence="8" type="primary">hemA</name>
    <name evidence="17" type="ORF">HNP65_001877</name>
</gene>
<dbReference type="InterPro" id="IPR036343">
    <property type="entry name" value="GluRdtase_N_sf"/>
</dbReference>
<evidence type="ECO:0000256" key="1">
    <source>
        <dbReference type="ARBA" id="ARBA00005059"/>
    </source>
</evidence>
<feature type="active site" description="Nucleophile" evidence="8 9">
    <location>
        <position position="46"/>
    </location>
</feature>
<dbReference type="GO" id="GO:0008883">
    <property type="term" value="F:glutamyl-tRNA reductase activity"/>
    <property type="evidence" value="ECO:0007669"/>
    <property type="project" value="UniProtKB-UniRule"/>
</dbReference>
<dbReference type="CDD" id="cd05213">
    <property type="entry name" value="NAD_bind_Glutamyl_tRNA_reduct"/>
    <property type="match status" value="1"/>
</dbReference>
<dbReference type="SUPFAM" id="SSF69742">
    <property type="entry name" value="Glutamyl tRNA-reductase catalytic, N-terminal domain"/>
    <property type="match status" value="1"/>
</dbReference>
<evidence type="ECO:0000256" key="4">
    <source>
        <dbReference type="ARBA" id="ARBA00022857"/>
    </source>
</evidence>
<dbReference type="InterPro" id="IPR015895">
    <property type="entry name" value="4pyrrol_synth_GluRdtase_N"/>
</dbReference>
<dbReference type="SUPFAM" id="SSF69075">
    <property type="entry name" value="Glutamyl tRNA-reductase dimerization domain"/>
    <property type="match status" value="1"/>
</dbReference>
<protein>
    <recommendedName>
        <fullName evidence="3 8">Glutamyl-tRNA reductase</fullName>
        <shortName evidence="8">GluTR</shortName>
        <ecNumber evidence="3 8">1.2.1.70</ecNumber>
    </recommendedName>
</protein>